<reference evidence="1" key="1">
    <citation type="submission" date="2019-12" db="EMBL/GenBank/DDBJ databases">
        <title>Genome sequencing and annotation of Brassica cretica.</title>
        <authorList>
            <person name="Studholme D.J."/>
            <person name="Sarris P.F."/>
        </authorList>
    </citation>
    <scope>NUCLEOTIDE SEQUENCE</scope>
    <source>
        <strain evidence="1">PFS-001/15</strain>
        <tissue evidence="1">Leaf</tissue>
    </source>
</reference>
<comment type="caution">
    <text evidence="1">The sequence shown here is derived from an EMBL/GenBank/DDBJ whole genome shotgun (WGS) entry which is preliminary data.</text>
</comment>
<evidence type="ECO:0000313" key="2">
    <source>
        <dbReference type="EMBL" id="KAF3485151.1"/>
    </source>
</evidence>
<protein>
    <submittedName>
        <fullName evidence="1">Uncharacterized protein</fullName>
    </submittedName>
</protein>
<organism evidence="1 3">
    <name type="scientific">Brassica cretica</name>
    <name type="common">Mustard</name>
    <dbReference type="NCBI Taxonomy" id="69181"/>
    <lineage>
        <taxon>Eukaryota</taxon>
        <taxon>Viridiplantae</taxon>
        <taxon>Streptophyta</taxon>
        <taxon>Embryophyta</taxon>
        <taxon>Tracheophyta</taxon>
        <taxon>Spermatophyta</taxon>
        <taxon>Magnoliopsida</taxon>
        <taxon>eudicotyledons</taxon>
        <taxon>Gunneridae</taxon>
        <taxon>Pentapetalae</taxon>
        <taxon>rosids</taxon>
        <taxon>malvids</taxon>
        <taxon>Brassicales</taxon>
        <taxon>Brassicaceae</taxon>
        <taxon>Brassiceae</taxon>
        <taxon>Brassica</taxon>
    </lineage>
</organism>
<dbReference type="Proteomes" id="UP000712281">
    <property type="component" value="Unassembled WGS sequence"/>
</dbReference>
<evidence type="ECO:0000313" key="1">
    <source>
        <dbReference type="EMBL" id="KAF2551829.1"/>
    </source>
</evidence>
<dbReference type="EMBL" id="QGKX02002183">
    <property type="protein sequence ID" value="KAF3485151.1"/>
    <property type="molecule type" value="Genomic_DNA"/>
</dbReference>
<reference evidence="2" key="2">
    <citation type="submission" date="2019-12" db="EMBL/GenBank/DDBJ databases">
        <title>Genome sequencing and annotation of Brassica cretica.</title>
        <authorList>
            <person name="Studholme D.J."/>
            <person name="Sarris P."/>
        </authorList>
    </citation>
    <scope>NUCLEOTIDE SEQUENCE</scope>
    <source>
        <strain evidence="2">PFS-109/04</strain>
        <tissue evidence="2">Leaf</tissue>
    </source>
</reference>
<gene>
    <name evidence="1" type="ORF">F2Q68_00035383</name>
    <name evidence="2" type="ORF">F2Q69_00054708</name>
</gene>
<dbReference type="AlphaFoldDB" id="A0A8S9H1Y9"/>
<sequence length="71" mass="7984">MESEVMTALAKRAQPLTRSTVMAVSKPFKGTPGEIELDYDPRARGCLFFDNYINISKHNNLMVSFGLDRFG</sequence>
<name>A0A8S9H1Y9_BRACR</name>
<proteinExistence type="predicted"/>
<accession>A0A8S9H1Y9</accession>
<dbReference type="Proteomes" id="UP000712600">
    <property type="component" value="Unassembled WGS sequence"/>
</dbReference>
<evidence type="ECO:0000313" key="3">
    <source>
        <dbReference type="Proteomes" id="UP000712281"/>
    </source>
</evidence>
<dbReference type="EMBL" id="QGKW02001988">
    <property type="protein sequence ID" value="KAF2551829.1"/>
    <property type="molecule type" value="Genomic_DNA"/>
</dbReference>